<gene>
    <name evidence="4" type="ORF">DM860_009392</name>
</gene>
<dbReference type="SMART" id="SM00369">
    <property type="entry name" value="LRR_TYP"/>
    <property type="match status" value="3"/>
</dbReference>
<evidence type="ECO:0000313" key="5">
    <source>
        <dbReference type="Proteomes" id="UP000249390"/>
    </source>
</evidence>
<dbReference type="EMBL" id="NQVE01000162">
    <property type="protein sequence ID" value="RAL42885.1"/>
    <property type="molecule type" value="Genomic_DNA"/>
</dbReference>
<dbReference type="SUPFAM" id="SSF52075">
    <property type="entry name" value="Outer arm dynein light chain 1"/>
    <property type="match status" value="1"/>
</dbReference>
<feature type="compositionally biased region" description="Low complexity" evidence="3">
    <location>
        <begin position="595"/>
        <end position="606"/>
    </location>
</feature>
<keyword evidence="2" id="KW-0677">Repeat</keyword>
<sequence length="663" mass="73645">MVRFSCFHAHIHSHKQKKTVHIPAVVMNKSMEDHSQNHSLKDFSYCEATSPPHSINVSNAMDIYAGHDIDSPSKEQGCKSEEIEDDYKSEHIAGVDHNKNADMKKCRSLNSGLAWEGRVYDDHDSEEYSHQTFSFENFQEVLQPSSVQVSTDSENTESLSVIKDRKQPVREEEECENIGFHQSGAEEHIGNTPGTSFTVVKSISLPNMHSNDEKFTPIVPSPRSADDLIVLETRKEVMVDGKAEHVTHNEEREISSKNSIEVMGGDPNGEIYDTYNYVGSAKDWVVPASENCNRESLFFQLNELPSKDFRLKRIEDWVTNIQKYDPPEEETNDSTLDNDHENIRKDKIFTGSLLGKLDCKVNPGMETVQKYISSLSATATSVQLVNHGLVVIPFLGTFMSLKSLNLSGNAIVRITSGSLPRGLHVLNLSRNNISTVEGLRELTRLRVLDLSYNRILRIGHGLAYCSSLKELYLAGNKISEVEGLHRLLKLNVLDLRFNKISTAKSLGQLAANYNSLQSIYLEGNPGQKNVGHEQLKKHLLSLVPHLTYYNGQSIKIGTSKDASDRSCRLGIGSHVPDRGVKADLKVVRKGTAGASSSSSHNKVSSSAIHGRKASKGRHGHLVGPSVSRRSTRHPPVTDPKNNKLVGEEPSIRRSRSEGTLGPF</sequence>
<reference evidence="4 5" key="1">
    <citation type="submission" date="2018-06" db="EMBL/GenBank/DDBJ databases">
        <title>The Genome of Cuscuta australis (Dodder) Provides Insight into the Evolution of Plant Parasitism.</title>
        <authorList>
            <person name="Liu H."/>
        </authorList>
    </citation>
    <scope>NUCLEOTIDE SEQUENCE [LARGE SCALE GENOMIC DNA]</scope>
    <source>
        <strain evidence="5">cv. Yunnan</strain>
        <tissue evidence="4">Vines</tissue>
    </source>
</reference>
<name>A0A328DAX6_9ASTE</name>
<organism evidence="4 5">
    <name type="scientific">Cuscuta australis</name>
    <dbReference type="NCBI Taxonomy" id="267555"/>
    <lineage>
        <taxon>Eukaryota</taxon>
        <taxon>Viridiplantae</taxon>
        <taxon>Streptophyta</taxon>
        <taxon>Embryophyta</taxon>
        <taxon>Tracheophyta</taxon>
        <taxon>Spermatophyta</taxon>
        <taxon>Magnoliopsida</taxon>
        <taxon>eudicotyledons</taxon>
        <taxon>Gunneridae</taxon>
        <taxon>Pentapetalae</taxon>
        <taxon>asterids</taxon>
        <taxon>lamiids</taxon>
        <taxon>Solanales</taxon>
        <taxon>Convolvulaceae</taxon>
        <taxon>Cuscuteae</taxon>
        <taxon>Cuscuta</taxon>
        <taxon>Cuscuta subgen. Grammica</taxon>
        <taxon>Cuscuta sect. Cleistogrammica</taxon>
    </lineage>
</organism>
<evidence type="ECO:0000256" key="2">
    <source>
        <dbReference type="ARBA" id="ARBA00022737"/>
    </source>
</evidence>
<keyword evidence="5" id="KW-1185">Reference proteome</keyword>
<dbReference type="FunFam" id="3.80.10.10:FF:000320">
    <property type="entry name" value="Protein phosphatase 1 regulatory subunit pprA"/>
    <property type="match status" value="1"/>
</dbReference>
<evidence type="ECO:0000256" key="3">
    <source>
        <dbReference type="SAM" id="MobiDB-lite"/>
    </source>
</evidence>
<keyword evidence="1" id="KW-0433">Leucine-rich repeat</keyword>
<feature type="compositionally biased region" description="Basic and acidic residues" evidence="3">
    <location>
        <begin position="645"/>
        <end position="656"/>
    </location>
</feature>
<dbReference type="AlphaFoldDB" id="A0A328DAX6"/>
<dbReference type="InterPro" id="IPR001611">
    <property type="entry name" value="Leu-rich_rpt"/>
</dbReference>
<protein>
    <submittedName>
        <fullName evidence="4">Uncharacterized protein</fullName>
    </submittedName>
</protein>
<dbReference type="Gene3D" id="3.80.10.10">
    <property type="entry name" value="Ribonuclease Inhibitor"/>
    <property type="match status" value="2"/>
</dbReference>
<feature type="region of interest" description="Disordered" evidence="3">
    <location>
        <begin position="590"/>
        <end position="663"/>
    </location>
</feature>
<dbReference type="PROSITE" id="PS51450">
    <property type="entry name" value="LRR"/>
    <property type="match status" value="3"/>
</dbReference>
<dbReference type="Proteomes" id="UP000249390">
    <property type="component" value="Unassembled WGS sequence"/>
</dbReference>
<dbReference type="PANTHER" id="PTHR15454">
    <property type="entry name" value="NISCHARIN RELATED"/>
    <property type="match status" value="1"/>
</dbReference>
<dbReference type="InterPro" id="IPR025875">
    <property type="entry name" value="Leu-rich_rpt_4"/>
</dbReference>
<feature type="compositionally biased region" description="Basic residues" evidence="3">
    <location>
        <begin position="609"/>
        <end position="620"/>
    </location>
</feature>
<dbReference type="Pfam" id="PF12799">
    <property type="entry name" value="LRR_4"/>
    <property type="match status" value="1"/>
</dbReference>
<dbReference type="InterPro" id="IPR003591">
    <property type="entry name" value="Leu-rich_rpt_typical-subtyp"/>
</dbReference>
<dbReference type="GO" id="GO:0051707">
    <property type="term" value="P:response to other organism"/>
    <property type="evidence" value="ECO:0007669"/>
    <property type="project" value="UniProtKB-ARBA"/>
</dbReference>
<evidence type="ECO:0000256" key="1">
    <source>
        <dbReference type="ARBA" id="ARBA00022614"/>
    </source>
</evidence>
<evidence type="ECO:0000313" key="4">
    <source>
        <dbReference type="EMBL" id="RAL42885.1"/>
    </source>
</evidence>
<comment type="caution">
    <text evidence="4">The sequence shown here is derived from an EMBL/GenBank/DDBJ whole genome shotgun (WGS) entry which is preliminary data.</text>
</comment>
<dbReference type="InterPro" id="IPR032675">
    <property type="entry name" value="LRR_dom_sf"/>
</dbReference>
<dbReference type="GO" id="GO:0006952">
    <property type="term" value="P:defense response"/>
    <property type="evidence" value="ECO:0007669"/>
    <property type="project" value="UniProtKB-ARBA"/>
</dbReference>
<proteinExistence type="predicted"/>
<dbReference type="SMART" id="SM00365">
    <property type="entry name" value="LRR_SD22"/>
    <property type="match status" value="4"/>
</dbReference>
<accession>A0A328DAX6</accession>
<dbReference type="GO" id="GO:0005737">
    <property type="term" value="C:cytoplasm"/>
    <property type="evidence" value="ECO:0007669"/>
    <property type="project" value="TreeGrafter"/>
</dbReference>
<dbReference type="PANTHER" id="PTHR15454:SF7">
    <property type="entry name" value="OS07G0106100 PROTEIN"/>
    <property type="match status" value="1"/>
</dbReference>
<dbReference type="Pfam" id="PF13855">
    <property type="entry name" value="LRR_8"/>
    <property type="match status" value="1"/>
</dbReference>